<name>A0A6G9LJ29_9CAUD</name>
<protein>
    <submittedName>
        <fullName evidence="1">Uncharacterized protein</fullName>
    </submittedName>
</protein>
<sequence length="110" mass="12908">MIEQIFTELRGHDRGNHHYVADAVFHLDWFVINPGFANFCELFDQLQELILGRRAFDQVPVGTPFNNQVVKFATHDLFDIHSFDSFWIWDFTALIMDAVLWRDPSLVVPK</sequence>
<dbReference type="Proteomes" id="UP000502662">
    <property type="component" value="Segment"/>
</dbReference>
<evidence type="ECO:0000313" key="2">
    <source>
        <dbReference type="Proteomes" id="UP000502662"/>
    </source>
</evidence>
<dbReference type="EMBL" id="MT118289">
    <property type="protein sequence ID" value="QIQ64552.1"/>
    <property type="molecule type" value="Genomic_DNA"/>
</dbReference>
<reference evidence="1 2" key="1">
    <citation type="submission" date="2020-02" db="EMBL/GenBank/DDBJ databases">
        <title>Pseudomonas aeruginosa Phage Cocktails: Rational Design and Efficacy against Mouse Wound and Septic Infections.</title>
        <authorList>
            <person name="Jacobs A.C."/>
            <person name="Freyberger H.R."/>
            <person name="Farlow J."/>
            <person name="Watters C.M."/>
            <person name="He Y."/>
            <person name="Ward A.M."/>
            <person name="Engeman E.T."/>
            <person name="Alamneh Y.A."/>
            <person name="Sergueev K.V."/>
            <person name="Simons M.P."/>
            <person name="Tyner S.D."/>
            <person name="Nikolich M.P."/>
            <person name="Filippov A."/>
        </authorList>
    </citation>
    <scope>NUCLEOTIDE SEQUENCE [LARGE SCALE GENOMIC DNA]</scope>
</reference>
<gene>
    <name evidence="1" type="ORF">7_00001</name>
</gene>
<keyword evidence="2" id="KW-1185">Reference proteome</keyword>
<organism evidence="1 2">
    <name type="scientific">Pseudomonas phage Epa7</name>
    <dbReference type="NCBI Taxonomy" id="2719200"/>
    <lineage>
        <taxon>Viruses</taxon>
        <taxon>Duplodnaviria</taxon>
        <taxon>Heunggongvirae</taxon>
        <taxon>Uroviricota</taxon>
        <taxon>Caudoviricetes</taxon>
        <taxon>Lindbergviridae</taxon>
        <taxon>Pbunavirus</taxon>
        <taxon>Pbunavirus Epa7</taxon>
    </lineage>
</organism>
<proteinExistence type="predicted"/>
<accession>A0A6G9LJ29</accession>
<evidence type="ECO:0000313" key="1">
    <source>
        <dbReference type="EMBL" id="QIQ64552.1"/>
    </source>
</evidence>